<dbReference type="Proteomes" id="UP000178046">
    <property type="component" value="Unassembled WGS sequence"/>
</dbReference>
<protein>
    <recommendedName>
        <fullName evidence="3">HIT domain-containing protein</fullName>
    </recommendedName>
</protein>
<evidence type="ECO:0008006" key="3">
    <source>
        <dbReference type="Google" id="ProtNLM"/>
    </source>
</evidence>
<sequence>MENCVFCDKKQFEERLVGETKNFWIIATLGQITDGGYLLLVPKKHVECVGAMEERAVERLDYLIDETMGILYKEYKNLSQ</sequence>
<dbReference type="AlphaFoldDB" id="A0A1F5X255"/>
<gene>
    <name evidence="1" type="ORF">A2924_04230</name>
</gene>
<organism evidence="1 2">
    <name type="scientific">Candidatus Giovannonibacteria bacterium RIFCSPLOWO2_01_FULL_44_16</name>
    <dbReference type="NCBI Taxonomy" id="1798348"/>
    <lineage>
        <taxon>Bacteria</taxon>
        <taxon>Candidatus Giovannoniibacteriota</taxon>
    </lineage>
</organism>
<name>A0A1F5X255_9BACT</name>
<evidence type="ECO:0000313" key="1">
    <source>
        <dbReference type="EMBL" id="OGF81985.1"/>
    </source>
</evidence>
<proteinExistence type="predicted"/>
<evidence type="ECO:0000313" key="2">
    <source>
        <dbReference type="Proteomes" id="UP000178046"/>
    </source>
</evidence>
<accession>A0A1F5X255</accession>
<comment type="caution">
    <text evidence="1">The sequence shown here is derived from an EMBL/GenBank/DDBJ whole genome shotgun (WGS) entry which is preliminary data.</text>
</comment>
<dbReference type="InterPro" id="IPR036265">
    <property type="entry name" value="HIT-like_sf"/>
</dbReference>
<dbReference type="Gene3D" id="3.30.428.10">
    <property type="entry name" value="HIT-like"/>
    <property type="match status" value="1"/>
</dbReference>
<dbReference type="EMBL" id="MFIA01000034">
    <property type="protein sequence ID" value="OGF81985.1"/>
    <property type="molecule type" value="Genomic_DNA"/>
</dbReference>
<reference evidence="1 2" key="1">
    <citation type="journal article" date="2016" name="Nat. Commun.">
        <title>Thousands of microbial genomes shed light on interconnected biogeochemical processes in an aquifer system.</title>
        <authorList>
            <person name="Anantharaman K."/>
            <person name="Brown C.T."/>
            <person name="Hug L.A."/>
            <person name="Sharon I."/>
            <person name="Castelle C.J."/>
            <person name="Probst A.J."/>
            <person name="Thomas B.C."/>
            <person name="Singh A."/>
            <person name="Wilkins M.J."/>
            <person name="Karaoz U."/>
            <person name="Brodie E.L."/>
            <person name="Williams K.H."/>
            <person name="Hubbard S.S."/>
            <person name="Banfield J.F."/>
        </authorList>
    </citation>
    <scope>NUCLEOTIDE SEQUENCE [LARGE SCALE GENOMIC DNA]</scope>
</reference>
<dbReference type="SUPFAM" id="SSF54197">
    <property type="entry name" value="HIT-like"/>
    <property type="match status" value="1"/>
</dbReference>